<comment type="caution">
    <text evidence="1">The sequence shown here is derived from an EMBL/GenBank/DDBJ whole genome shotgun (WGS) entry which is preliminary data.</text>
</comment>
<dbReference type="RefSeq" id="WP_207041429.1">
    <property type="nucleotide sequence ID" value="NZ_JAFLNC010000001.1"/>
</dbReference>
<accession>A0ABS3F1X6</accession>
<proteinExistence type="predicted"/>
<evidence type="ECO:0000313" key="1">
    <source>
        <dbReference type="EMBL" id="MBO0332333.1"/>
    </source>
</evidence>
<dbReference type="EMBL" id="JAFLNC010000001">
    <property type="protein sequence ID" value="MBO0332333.1"/>
    <property type="molecule type" value="Genomic_DNA"/>
</dbReference>
<protein>
    <submittedName>
        <fullName evidence="1">Uncharacterized protein</fullName>
    </submittedName>
</protein>
<dbReference type="Proteomes" id="UP000664761">
    <property type="component" value="Unassembled WGS sequence"/>
</dbReference>
<reference evidence="1 2" key="1">
    <citation type="submission" date="2021-03" db="EMBL/GenBank/DDBJ databases">
        <title>Sneathiella sp. CAU 1612 isolated from Kang Won-do.</title>
        <authorList>
            <person name="Kim W."/>
        </authorList>
    </citation>
    <scope>NUCLEOTIDE SEQUENCE [LARGE SCALE GENOMIC DNA]</scope>
    <source>
        <strain evidence="1 2">CAU 1612</strain>
    </source>
</reference>
<gene>
    <name evidence="1" type="ORF">J0X12_01820</name>
</gene>
<name>A0ABS3F1X6_9PROT</name>
<organism evidence="1 2">
    <name type="scientific">Sneathiella sedimenti</name>
    <dbReference type="NCBI Taxonomy" id="2816034"/>
    <lineage>
        <taxon>Bacteria</taxon>
        <taxon>Pseudomonadati</taxon>
        <taxon>Pseudomonadota</taxon>
        <taxon>Alphaproteobacteria</taxon>
        <taxon>Sneathiellales</taxon>
        <taxon>Sneathiellaceae</taxon>
        <taxon>Sneathiella</taxon>
    </lineage>
</organism>
<keyword evidence="2" id="KW-1185">Reference proteome</keyword>
<sequence length="97" mass="10060">MQGLQGLHAFFAAQGLQGLQAFLAAQGLQGLQAFFAAQALHAFFGAQAATAPGTTAVAAIEAIAAAVNTSLNMCLSCLVLRTFEAMIARWENARFTA</sequence>
<evidence type="ECO:0000313" key="2">
    <source>
        <dbReference type="Proteomes" id="UP000664761"/>
    </source>
</evidence>